<feature type="region of interest" description="Disordered" evidence="7">
    <location>
        <begin position="345"/>
        <end position="375"/>
    </location>
</feature>
<keyword evidence="3 6" id="KW-0863">Zinc-finger</keyword>
<evidence type="ECO:0000256" key="7">
    <source>
        <dbReference type="SAM" id="MobiDB-lite"/>
    </source>
</evidence>
<keyword evidence="4" id="KW-0862">Zinc</keyword>
<dbReference type="Gene3D" id="3.30.160.60">
    <property type="entry name" value="Classic Zinc Finger"/>
    <property type="match status" value="1"/>
</dbReference>
<feature type="region of interest" description="Disordered" evidence="7">
    <location>
        <begin position="167"/>
        <end position="210"/>
    </location>
</feature>
<dbReference type="InterPro" id="IPR050527">
    <property type="entry name" value="Snail/Krueppel_Znf"/>
</dbReference>
<dbReference type="GO" id="GO:0000978">
    <property type="term" value="F:RNA polymerase II cis-regulatory region sequence-specific DNA binding"/>
    <property type="evidence" value="ECO:0007669"/>
    <property type="project" value="TreeGrafter"/>
</dbReference>
<dbReference type="GO" id="GO:0000981">
    <property type="term" value="F:DNA-binding transcription factor activity, RNA polymerase II-specific"/>
    <property type="evidence" value="ECO:0007669"/>
    <property type="project" value="TreeGrafter"/>
</dbReference>
<evidence type="ECO:0000313" key="10">
    <source>
        <dbReference type="Proteomes" id="UP000605986"/>
    </source>
</evidence>
<name>A0A8H4KPP8_9HYPO</name>
<keyword evidence="1" id="KW-0479">Metal-binding</keyword>
<accession>A0A8H4KPP8</accession>
<dbReference type="Proteomes" id="UP000605986">
    <property type="component" value="Unassembled WGS sequence"/>
</dbReference>
<dbReference type="PROSITE" id="PS00028">
    <property type="entry name" value="ZINC_FINGER_C2H2_1"/>
    <property type="match status" value="2"/>
</dbReference>
<gene>
    <name evidence="9" type="ORF">F53441_4274</name>
</gene>
<dbReference type="SMART" id="SM00355">
    <property type="entry name" value="ZnF_C2H2"/>
    <property type="match status" value="2"/>
</dbReference>
<organism evidence="9 10">
    <name type="scientific">Fusarium austroafricanum</name>
    <dbReference type="NCBI Taxonomy" id="2364996"/>
    <lineage>
        <taxon>Eukaryota</taxon>
        <taxon>Fungi</taxon>
        <taxon>Dikarya</taxon>
        <taxon>Ascomycota</taxon>
        <taxon>Pezizomycotina</taxon>
        <taxon>Sordariomycetes</taxon>
        <taxon>Hypocreomycetidae</taxon>
        <taxon>Hypocreales</taxon>
        <taxon>Nectriaceae</taxon>
        <taxon>Fusarium</taxon>
        <taxon>Fusarium concolor species complex</taxon>
    </lineage>
</organism>
<evidence type="ECO:0000256" key="6">
    <source>
        <dbReference type="PROSITE-ProRule" id="PRU00042"/>
    </source>
</evidence>
<dbReference type="PANTHER" id="PTHR24388:SF104">
    <property type="entry name" value="AT-RICH BINDING PROTEIN-RELATED"/>
    <property type="match status" value="1"/>
</dbReference>
<evidence type="ECO:0000259" key="8">
    <source>
        <dbReference type="PROSITE" id="PS50157"/>
    </source>
</evidence>
<keyword evidence="10" id="KW-1185">Reference proteome</keyword>
<protein>
    <recommendedName>
        <fullName evidence="8">C2H2-type domain-containing protein</fullName>
    </recommendedName>
</protein>
<evidence type="ECO:0000256" key="5">
    <source>
        <dbReference type="ARBA" id="ARBA00023242"/>
    </source>
</evidence>
<dbReference type="EMBL" id="JAADJG010000165">
    <property type="protein sequence ID" value="KAF4453043.1"/>
    <property type="molecule type" value="Genomic_DNA"/>
</dbReference>
<dbReference type="OrthoDB" id="8117402at2759"/>
<comment type="caution">
    <text evidence="9">The sequence shown here is derived from an EMBL/GenBank/DDBJ whole genome shotgun (WGS) entry which is preliminary data.</text>
</comment>
<sequence length="375" mass="42212">MESTFPNYKMSSGTLPNGQFWCGPCEKTFSTFEQLHQHKIDMVGKGDMRHRHCEFCSADFFTEEAKSLHIQQDHPKEQNLICSGCNQGPFSRLGGLVSHIQKDCPVLSARQIESMRKDKMKFTQALTAITNKPLKGDYGSYMPENANRSLPTKAWEIENKPVIEQSQFPALGASSSTASQRTRQNSKQSDWSKGKNLFPNVPTAQPPTQQQLQQATAQNARAAYDLLSKDNPDHPEFNIARYYSEYTTKFECPIGRCGRDFQKGWALIAHLRSEAHSETKYRCPYCLDTFGSLASTTQHAESNGNKCRIRDTPEYDAYMDQLLAGMVDVAPEKNPDGTVRFQMSKTFGGNSRSQEPKVNPKTNGGDPYKGKAIHW</sequence>
<feature type="domain" description="C2H2-type" evidence="8">
    <location>
        <begin position="250"/>
        <end position="281"/>
    </location>
</feature>
<evidence type="ECO:0000256" key="4">
    <source>
        <dbReference type="ARBA" id="ARBA00022833"/>
    </source>
</evidence>
<evidence type="ECO:0000313" key="9">
    <source>
        <dbReference type="EMBL" id="KAF4453043.1"/>
    </source>
</evidence>
<evidence type="ECO:0000256" key="1">
    <source>
        <dbReference type="ARBA" id="ARBA00022723"/>
    </source>
</evidence>
<dbReference type="GO" id="GO:0008270">
    <property type="term" value="F:zinc ion binding"/>
    <property type="evidence" value="ECO:0007669"/>
    <property type="project" value="UniProtKB-KW"/>
</dbReference>
<feature type="compositionally biased region" description="Polar residues" evidence="7">
    <location>
        <begin position="167"/>
        <end position="191"/>
    </location>
</feature>
<dbReference type="PANTHER" id="PTHR24388">
    <property type="entry name" value="ZINC FINGER PROTEIN"/>
    <property type="match status" value="1"/>
</dbReference>
<dbReference type="AlphaFoldDB" id="A0A8H4KPP8"/>
<proteinExistence type="predicted"/>
<evidence type="ECO:0000256" key="3">
    <source>
        <dbReference type="ARBA" id="ARBA00022771"/>
    </source>
</evidence>
<keyword evidence="2" id="KW-0677">Repeat</keyword>
<dbReference type="InterPro" id="IPR013087">
    <property type="entry name" value="Znf_C2H2_type"/>
</dbReference>
<keyword evidence="5" id="KW-0539">Nucleus</keyword>
<reference evidence="9" key="1">
    <citation type="submission" date="2020-01" db="EMBL/GenBank/DDBJ databases">
        <title>Identification and distribution of gene clusters putatively required for synthesis of sphingolipid metabolism inhibitors in phylogenetically diverse species of the filamentous fungus Fusarium.</title>
        <authorList>
            <person name="Kim H.-S."/>
            <person name="Busman M."/>
            <person name="Brown D.W."/>
            <person name="Divon H."/>
            <person name="Uhlig S."/>
            <person name="Proctor R.H."/>
        </authorList>
    </citation>
    <scope>NUCLEOTIDE SEQUENCE</scope>
    <source>
        <strain evidence="9">NRRL 53441</strain>
    </source>
</reference>
<dbReference type="PROSITE" id="PS50157">
    <property type="entry name" value="ZINC_FINGER_C2H2_2"/>
    <property type="match status" value="1"/>
</dbReference>
<evidence type="ECO:0000256" key="2">
    <source>
        <dbReference type="ARBA" id="ARBA00022737"/>
    </source>
</evidence>